<name>A0A1D1UTK3_RAMVA</name>
<keyword evidence="3" id="KW-1185">Reference proteome</keyword>
<feature type="domain" description="HAT C-terminal dimerisation" evidence="1">
    <location>
        <begin position="126"/>
        <end position="184"/>
    </location>
</feature>
<accession>A0A1D1UTK3</accession>
<dbReference type="EMBL" id="BDGG01000002">
    <property type="protein sequence ID" value="GAU91840.1"/>
    <property type="molecule type" value="Genomic_DNA"/>
</dbReference>
<evidence type="ECO:0000259" key="1">
    <source>
        <dbReference type="Pfam" id="PF05699"/>
    </source>
</evidence>
<reference evidence="2 3" key="1">
    <citation type="journal article" date="2016" name="Nat. Commun.">
        <title>Extremotolerant tardigrade genome and improved radiotolerance of human cultured cells by tardigrade-unique protein.</title>
        <authorList>
            <person name="Hashimoto T."/>
            <person name="Horikawa D.D."/>
            <person name="Saito Y."/>
            <person name="Kuwahara H."/>
            <person name="Kozuka-Hata H."/>
            <person name="Shin-I T."/>
            <person name="Minakuchi Y."/>
            <person name="Ohishi K."/>
            <person name="Motoyama A."/>
            <person name="Aizu T."/>
            <person name="Enomoto A."/>
            <person name="Kondo K."/>
            <person name="Tanaka S."/>
            <person name="Hara Y."/>
            <person name="Koshikawa S."/>
            <person name="Sagara H."/>
            <person name="Miura T."/>
            <person name="Yokobori S."/>
            <person name="Miyagawa K."/>
            <person name="Suzuki Y."/>
            <person name="Kubo T."/>
            <person name="Oyama M."/>
            <person name="Kohara Y."/>
            <person name="Fujiyama A."/>
            <person name="Arakawa K."/>
            <person name="Katayama T."/>
            <person name="Toyoda A."/>
            <person name="Kunieda T."/>
        </authorList>
    </citation>
    <scope>NUCLEOTIDE SEQUENCE [LARGE SCALE GENOMIC DNA]</scope>
    <source>
        <strain evidence="2 3">YOKOZUNA-1</strain>
    </source>
</reference>
<dbReference type="OrthoDB" id="1607513at2759"/>
<protein>
    <recommendedName>
        <fullName evidence="1">HAT C-terminal dimerisation domain-containing protein</fullName>
    </recommendedName>
</protein>
<proteinExistence type="predicted"/>
<gene>
    <name evidence="2" type="primary">RvY_04019-1</name>
    <name evidence="2" type="synonym">RvY_04019.1</name>
    <name evidence="2" type="ORF">RvY_04019</name>
</gene>
<comment type="caution">
    <text evidence="2">The sequence shown here is derived from an EMBL/GenBank/DDBJ whole genome shotgun (WGS) entry which is preliminary data.</text>
</comment>
<dbReference type="Proteomes" id="UP000186922">
    <property type="component" value="Unassembled WGS sequence"/>
</dbReference>
<evidence type="ECO:0000313" key="2">
    <source>
        <dbReference type="EMBL" id="GAU91840.1"/>
    </source>
</evidence>
<organism evidence="2 3">
    <name type="scientific">Ramazzottius varieornatus</name>
    <name type="common">Water bear</name>
    <name type="synonym">Tardigrade</name>
    <dbReference type="NCBI Taxonomy" id="947166"/>
    <lineage>
        <taxon>Eukaryota</taxon>
        <taxon>Metazoa</taxon>
        <taxon>Ecdysozoa</taxon>
        <taxon>Tardigrada</taxon>
        <taxon>Eutardigrada</taxon>
        <taxon>Parachela</taxon>
        <taxon>Hypsibioidea</taxon>
        <taxon>Ramazzottiidae</taxon>
        <taxon>Ramazzottius</taxon>
    </lineage>
</organism>
<dbReference type="InterPro" id="IPR012337">
    <property type="entry name" value="RNaseH-like_sf"/>
</dbReference>
<sequence>MQVILAITSELDRVLGYTINELNSNFDATYLVGTFLHKTLRFTLTAGDKSIASRWLAIKNAEWYTEVEKDRDGDSAVEPQARTSGRDDKLDLFIIAESETVASKSPVELEIQPNMEIPMCSTDEFDSNPKKFWIFASGKFPLLSRLALDILAIPAASSAPERVFAIATLSTIAKANRLAGHHLERKVLCLRNTAYLPGIH</sequence>
<dbReference type="SUPFAM" id="SSF53098">
    <property type="entry name" value="Ribonuclease H-like"/>
    <property type="match status" value="1"/>
</dbReference>
<dbReference type="Pfam" id="PF05699">
    <property type="entry name" value="Dimer_Tnp_hAT"/>
    <property type="match status" value="1"/>
</dbReference>
<dbReference type="GO" id="GO:0046983">
    <property type="term" value="F:protein dimerization activity"/>
    <property type="evidence" value="ECO:0007669"/>
    <property type="project" value="InterPro"/>
</dbReference>
<dbReference type="AlphaFoldDB" id="A0A1D1UTK3"/>
<evidence type="ECO:0000313" key="3">
    <source>
        <dbReference type="Proteomes" id="UP000186922"/>
    </source>
</evidence>
<dbReference type="InterPro" id="IPR008906">
    <property type="entry name" value="HATC_C_dom"/>
</dbReference>